<feature type="transmembrane region" description="Helical" evidence="1">
    <location>
        <begin position="114"/>
        <end position="136"/>
    </location>
</feature>
<keyword evidence="1" id="KW-0472">Membrane</keyword>
<evidence type="ECO:0000313" key="2">
    <source>
        <dbReference type="EMBL" id="HIZ75746.1"/>
    </source>
</evidence>
<dbReference type="EMBL" id="DXAY01000256">
    <property type="protein sequence ID" value="HIZ75746.1"/>
    <property type="molecule type" value="Genomic_DNA"/>
</dbReference>
<reference evidence="2" key="2">
    <citation type="submission" date="2021-04" db="EMBL/GenBank/DDBJ databases">
        <authorList>
            <person name="Gilroy R."/>
        </authorList>
    </citation>
    <scope>NUCLEOTIDE SEQUENCE</scope>
    <source>
        <strain evidence="2">CHK196-3914</strain>
    </source>
</reference>
<name>A0A9D2GBQ0_9FIRM</name>
<feature type="transmembrane region" description="Helical" evidence="1">
    <location>
        <begin position="183"/>
        <end position="205"/>
    </location>
</feature>
<reference evidence="2" key="1">
    <citation type="journal article" date="2021" name="PeerJ">
        <title>Extensive microbial diversity within the chicken gut microbiome revealed by metagenomics and culture.</title>
        <authorList>
            <person name="Gilroy R."/>
            <person name="Ravi A."/>
            <person name="Getino M."/>
            <person name="Pursley I."/>
            <person name="Horton D.L."/>
            <person name="Alikhan N.F."/>
            <person name="Baker D."/>
            <person name="Gharbi K."/>
            <person name="Hall N."/>
            <person name="Watson M."/>
            <person name="Adriaenssens E.M."/>
            <person name="Foster-Nyarko E."/>
            <person name="Jarju S."/>
            <person name="Secka A."/>
            <person name="Antonio M."/>
            <person name="Oren A."/>
            <person name="Chaudhuri R.R."/>
            <person name="La Ragione R."/>
            <person name="Hildebrand F."/>
            <person name="Pallen M.J."/>
        </authorList>
    </citation>
    <scope>NUCLEOTIDE SEQUENCE</scope>
    <source>
        <strain evidence="2">CHK196-3914</strain>
    </source>
</reference>
<evidence type="ECO:0000313" key="3">
    <source>
        <dbReference type="Proteomes" id="UP000824116"/>
    </source>
</evidence>
<feature type="transmembrane region" description="Helical" evidence="1">
    <location>
        <begin position="58"/>
        <end position="78"/>
    </location>
</feature>
<accession>A0A9D2GBQ0</accession>
<proteinExistence type="predicted"/>
<comment type="caution">
    <text evidence="2">The sequence shown here is derived from an EMBL/GenBank/DDBJ whole genome shotgun (WGS) entry which is preliminary data.</text>
</comment>
<feature type="transmembrane region" description="Helical" evidence="1">
    <location>
        <begin position="90"/>
        <end position="108"/>
    </location>
</feature>
<organism evidence="2 3">
    <name type="scientific">Candidatus Mediterraneibacter stercoravium</name>
    <dbReference type="NCBI Taxonomy" id="2838685"/>
    <lineage>
        <taxon>Bacteria</taxon>
        <taxon>Bacillati</taxon>
        <taxon>Bacillota</taxon>
        <taxon>Clostridia</taxon>
        <taxon>Lachnospirales</taxon>
        <taxon>Lachnospiraceae</taxon>
        <taxon>Mediterraneibacter</taxon>
    </lineage>
</organism>
<protein>
    <submittedName>
        <fullName evidence="2">Uncharacterized protein</fullName>
    </submittedName>
</protein>
<sequence>MEQNYFGNETEVNNKDPEVIRGAQLLGKGIGILFWLFIPSALAEILSNETLIEWMPGLYRPGIILQIVCLFIYNFVLLKISSAERHYRTAGICGMVSVIVTLPTLFFPGSGDSAGWTMFLGFPAAVAALIGEYNEYRGHAAVLMGVDIILSEKWRSLWRWYIGMFAVAIGSVFFMVFSLVIGLIVAITAIIGLLVVAVMRLICLYRTAKIFRNLSNM</sequence>
<keyword evidence="1" id="KW-1133">Transmembrane helix</keyword>
<gene>
    <name evidence="2" type="ORF">H9723_10995</name>
</gene>
<feature type="transmembrane region" description="Helical" evidence="1">
    <location>
        <begin position="25"/>
        <end position="46"/>
    </location>
</feature>
<dbReference type="Proteomes" id="UP000824116">
    <property type="component" value="Unassembled WGS sequence"/>
</dbReference>
<keyword evidence="1" id="KW-0812">Transmembrane</keyword>
<feature type="transmembrane region" description="Helical" evidence="1">
    <location>
        <begin position="157"/>
        <end position="177"/>
    </location>
</feature>
<evidence type="ECO:0000256" key="1">
    <source>
        <dbReference type="SAM" id="Phobius"/>
    </source>
</evidence>
<dbReference type="AlphaFoldDB" id="A0A9D2GBQ0"/>